<evidence type="ECO:0000313" key="3">
    <source>
        <dbReference type="Proteomes" id="UP001165079"/>
    </source>
</evidence>
<dbReference type="Proteomes" id="UP001165079">
    <property type="component" value="Unassembled WGS sequence"/>
</dbReference>
<feature type="domain" description="TPR repeat" evidence="1">
    <location>
        <begin position="243"/>
        <end position="452"/>
    </location>
</feature>
<organism evidence="2 3">
    <name type="scientific">Actinorhabdospora filicis</name>
    <dbReference type="NCBI Taxonomy" id="1785913"/>
    <lineage>
        <taxon>Bacteria</taxon>
        <taxon>Bacillati</taxon>
        <taxon>Actinomycetota</taxon>
        <taxon>Actinomycetes</taxon>
        <taxon>Micromonosporales</taxon>
        <taxon>Micromonosporaceae</taxon>
        <taxon>Actinorhabdospora</taxon>
    </lineage>
</organism>
<keyword evidence="3" id="KW-1185">Reference proteome</keyword>
<name>A0A9W6SQB8_9ACTN</name>
<dbReference type="AlphaFoldDB" id="A0A9W6SQB8"/>
<evidence type="ECO:0000259" key="1">
    <source>
        <dbReference type="Pfam" id="PF23275"/>
    </source>
</evidence>
<dbReference type="RefSeq" id="WP_285665296.1">
    <property type="nucleotide sequence ID" value="NZ_BSTX01000003.1"/>
</dbReference>
<protein>
    <recommendedName>
        <fullName evidence="1">TPR repeat domain-containing protein</fullName>
    </recommendedName>
</protein>
<accession>A0A9W6SQB8</accession>
<comment type="caution">
    <text evidence="2">The sequence shown here is derived from an EMBL/GenBank/DDBJ whole genome shotgun (WGS) entry which is preliminary data.</text>
</comment>
<reference evidence="2" key="1">
    <citation type="submission" date="2023-03" db="EMBL/GenBank/DDBJ databases">
        <title>Actinorhabdospora filicis NBRC 111898.</title>
        <authorList>
            <person name="Ichikawa N."/>
            <person name="Sato H."/>
            <person name="Tonouchi N."/>
        </authorList>
    </citation>
    <scope>NUCLEOTIDE SEQUENCE</scope>
    <source>
        <strain evidence="2">NBRC 111898</strain>
    </source>
</reference>
<proteinExistence type="predicted"/>
<dbReference type="EMBL" id="BSTX01000003">
    <property type="protein sequence ID" value="GLZ80173.1"/>
    <property type="molecule type" value="Genomic_DNA"/>
</dbReference>
<sequence length="843" mass="90002">MAFDTSPWETKADEAAVSGEANTLMSLAGRITGRGGELRDAINAGAMEFSDIVADPIEARNRDNVTSWVSGTQATVFGSSILTAWAGEVGTFKRELAALDTRYAEGVNRIFEIGTGGPGEGANSVGRNAAQKSLEAELTAEAVRLRAKFDTDTESRGAQLRSGPTTEVLKALVSDGTMKWAAFNLWGAKGAVPLDGKDAKKLAEMLVAKLKGGGKLTQADRELLINLQALAGHALWMQKHGGNLSKGELAYLKTLFGELNRGYNGDDTPFRGDSALLNIDAWLKGSGYGAADQSLIRGALGGGLLALSDDGIGGGYELLPSDVRRSLEAELPETWDIPAGEGAEGFWRAEFVPLAALLGAAPALQGGLKFSGLLTLRSAEYASMLDEKEDVEPLQTLLGVATRNHEAVREVLTGGYRTERFGADTPEFVLRQLFGKNDWTDGGAAAAKLVDWIPAASRGSDSYERYLAGVSSAAVIDILTNTHKTAWDQSAFQFFTDSGGRIGDATDVPMGVANPKISQALGDVASAYLQSFGGRDGVEGAKTQWGYMVSGPNGEVWVPDKLQIDPDDRARFFQLIVADPKAAAQLGNDILGTMYRNTGDMVGTDDPGARGSLAATSGRLLGYFDAALKNNMLDAVGDHERAEATAYGDEVAKNQRITGIMSGGIGFAFNQANNSVSAWDNNYALAHGGRSLGGPTGGVFLRNLPVNVVQGVVGGFVPFFIDAPTAPDPNDVDMRPVVGHISPEKFDLLTKHSMLDHAIDQGKVDVKDLDKGLLNEDGTRLRDLGANEDVPRVQAQLRDQLIKAGLRDLVENGQFDVYRYAKSVDDAQDSWQEYQQWRNNEKQ</sequence>
<evidence type="ECO:0000313" key="2">
    <source>
        <dbReference type="EMBL" id="GLZ80173.1"/>
    </source>
</evidence>
<dbReference type="InterPro" id="IPR057037">
    <property type="entry name" value="TPR_rep_actino"/>
</dbReference>
<gene>
    <name evidence="2" type="ORF">Afil01_49800</name>
</gene>
<dbReference type="Pfam" id="PF23275">
    <property type="entry name" value="TPR_23"/>
    <property type="match status" value="1"/>
</dbReference>